<keyword evidence="2" id="KW-1185">Reference proteome</keyword>
<evidence type="ECO:0000313" key="2">
    <source>
        <dbReference type="Proteomes" id="UP000789901"/>
    </source>
</evidence>
<feature type="non-terminal residue" evidence="1">
    <location>
        <position position="1"/>
    </location>
</feature>
<dbReference type="Proteomes" id="UP000789901">
    <property type="component" value="Unassembled WGS sequence"/>
</dbReference>
<sequence length="83" mass="9870">IFVISTKTFKKNYLDKHIEIKERQKAIKKYTNRQPDLLDIMNSFTIQAKVNKLDIIAKMHCIYLCTKKHLAIEVFLDLMELTK</sequence>
<name>A0ABN7WRH3_GIGMA</name>
<dbReference type="EMBL" id="CAJVQB010059130">
    <property type="protein sequence ID" value="CAG8838848.1"/>
    <property type="molecule type" value="Genomic_DNA"/>
</dbReference>
<accession>A0ABN7WRH3</accession>
<reference evidence="1 2" key="1">
    <citation type="submission" date="2021-06" db="EMBL/GenBank/DDBJ databases">
        <authorList>
            <person name="Kallberg Y."/>
            <person name="Tangrot J."/>
            <person name="Rosling A."/>
        </authorList>
    </citation>
    <scope>NUCLEOTIDE SEQUENCE [LARGE SCALE GENOMIC DNA]</scope>
    <source>
        <strain evidence="1 2">120-4 pot B 10/14</strain>
    </source>
</reference>
<gene>
    <name evidence="1" type="ORF">GMARGA_LOCUS34181</name>
</gene>
<evidence type="ECO:0000313" key="1">
    <source>
        <dbReference type="EMBL" id="CAG8838848.1"/>
    </source>
</evidence>
<comment type="caution">
    <text evidence="1">The sequence shown here is derived from an EMBL/GenBank/DDBJ whole genome shotgun (WGS) entry which is preliminary data.</text>
</comment>
<protein>
    <submittedName>
        <fullName evidence="1">20655_t:CDS:1</fullName>
    </submittedName>
</protein>
<proteinExistence type="predicted"/>
<organism evidence="1 2">
    <name type="scientific">Gigaspora margarita</name>
    <dbReference type="NCBI Taxonomy" id="4874"/>
    <lineage>
        <taxon>Eukaryota</taxon>
        <taxon>Fungi</taxon>
        <taxon>Fungi incertae sedis</taxon>
        <taxon>Mucoromycota</taxon>
        <taxon>Glomeromycotina</taxon>
        <taxon>Glomeromycetes</taxon>
        <taxon>Diversisporales</taxon>
        <taxon>Gigasporaceae</taxon>
        <taxon>Gigaspora</taxon>
    </lineage>
</organism>